<dbReference type="GO" id="GO:1902201">
    <property type="term" value="P:negative regulation of bacterial-type flagellum-dependent cell motility"/>
    <property type="evidence" value="ECO:0007669"/>
    <property type="project" value="TreeGrafter"/>
</dbReference>
<dbReference type="NCBIfam" id="TIGR00254">
    <property type="entry name" value="GGDEF"/>
    <property type="match status" value="1"/>
</dbReference>
<sequence length="120" mass="12955">LDVDHFKTVNDVHGHDQGDAVLRELSTLLRAHMAGAGTIARYGGEEFVLLLPNADLLQARVQCEYLRQSVAAMTIALPVTVSVGVATLYPQESVEAVIKRADQALYAAKRGGRDQVVALE</sequence>
<evidence type="ECO:0000256" key="2">
    <source>
        <dbReference type="ARBA" id="ARBA00034247"/>
    </source>
</evidence>
<evidence type="ECO:0000259" key="3">
    <source>
        <dbReference type="PROSITE" id="PS50887"/>
    </source>
</evidence>
<dbReference type="InterPro" id="IPR000160">
    <property type="entry name" value="GGDEF_dom"/>
</dbReference>
<comment type="caution">
    <text evidence="4">The sequence shown here is derived from an EMBL/GenBank/DDBJ whole genome shotgun (WGS) entry which is preliminary data.</text>
</comment>
<evidence type="ECO:0000256" key="1">
    <source>
        <dbReference type="ARBA" id="ARBA00012528"/>
    </source>
</evidence>
<name>A0A0P6VBH7_9XANT</name>
<feature type="domain" description="GGDEF" evidence="3">
    <location>
        <begin position="1"/>
        <end position="120"/>
    </location>
</feature>
<feature type="non-terminal residue" evidence="4">
    <location>
        <position position="1"/>
    </location>
</feature>
<accession>A0A0P6VBH7</accession>
<dbReference type="GO" id="GO:0052621">
    <property type="term" value="F:diguanylate cyclase activity"/>
    <property type="evidence" value="ECO:0007669"/>
    <property type="project" value="UniProtKB-EC"/>
</dbReference>
<dbReference type="Pfam" id="PF00990">
    <property type="entry name" value="GGDEF"/>
    <property type="match status" value="1"/>
</dbReference>
<dbReference type="SMART" id="SM00267">
    <property type="entry name" value="GGDEF"/>
    <property type="match status" value="1"/>
</dbReference>
<dbReference type="RefSeq" id="WP_134984939.1">
    <property type="nucleotide sequence ID" value="NZ_JFAQ01000289.1"/>
</dbReference>
<reference evidence="4 5" key="1">
    <citation type="submission" date="2014-02" db="EMBL/GenBank/DDBJ databases">
        <title>Genome sequence of Xanthomonas axonopodis DSM 3585 (T).</title>
        <authorList>
            <person name="Midha S."/>
            <person name="Patil P.B."/>
        </authorList>
    </citation>
    <scope>NUCLEOTIDE SEQUENCE [LARGE SCALE GENOMIC DNA]</scope>
    <source>
        <strain evidence="4 5">DSM 3585</strain>
    </source>
</reference>
<gene>
    <name evidence="4" type="ORF">XAXN_20135</name>
</gene>
<dbReference type="OrthoDB" id="9803824at2"/>
<dbReference type="PATRIC" id="fig|53413.25.peg.2736"/>
<dbReference type="InterPro" id="IPR050469">
    <property type="entry name" value="Diguanylate_Cyclase"/>
</dbReference>
<dbReference type="PANTHER" id="PTHR45138">
    <property type="entry name" value="REGULATORY COMPONENTS OF SENSORY TRANSDUCTION SYSTEM"/>
    <property type="match status" value="1"/>
</dbReference>
<dbReference type="InterPro" id="IPR043128">
    <property type="entry name" value="Rev_trsase/Diguanyl_cyclase"/>
</dbReference>
<comment type="catalytic activity">
    <reaction evidence="2">
        <text>2 GTP = 3',3'-c-di-GMP + 2 diphosphate</text>
        <dbReference type="Rhea" id="RHEA:24898"/>
        <dbReference type="ChEBI" id="CHEBI:33019"/>
        <dbReference type="ChEBI" id="CHEBI:37565"/>
        <dbReference type="ChEBI" id="CHEBI:58805"/>
        <dbReference type="EC" id="2.7.7.65"/>
    </reaction>
</comment>
<protein>
    <recommendedName>
        <fullName evidence="1">diguanylate cyclase</fullName>
        <ecNumber evidence="1">2.7.7.65</ecNumber>
    </recommendedName>
</protein>
<dbReference type="EMBL" id="JFAQ01000289">
    <property type="protein sequence ID" value="KPL47396.1"/>
    <property type="molecule type" value="Genomic_DNA"/>
</dbReference>
<dbReference type="InterPro" id="IPR029787">
    <property type="entry name" value="Nucleotide_cyclase"/>
</dbReference>
<dbReference type="Gene3D" id="3.30.70.270">
    <property type="match status" value="1"/>
</dbReference>
<dbReference type="SUPFAM" id="SSF55073">
    <property type="entry name" value="Nucleotide cyclase"/>
    <property type="match status" value="1"/>
</dbReference>
<evidence type="ECO:0000313" key="5">
    <source>
        <dbReference type="Proteomes" id="UP000054035"/>
    </source>
</evidence>
<dbReference type="GO" id="GO:0043709">
    <property type="term" value="P:cell adhesion involved in single-species biofilm formation"/>
    <property type="evidence" value="ECO:0007669"/>
    <property type="project" value="TreeGrafter"/>
</dbReference>
<organism evidence="4 5">
    <name type="scientific">Xanthomonas axonopodis</name>
    <dbReference type="NCBI Taxonomy" id="53413"/>
    <lineage>
        <taxon>Bacteria</taxon>
        <taxon>Pseudomonadati</taxon>
        <taxon>Pseudomonadota</taxon>
        <taxon>Gammaproteobacteria</taxon>
        <taxon>Lysobacterales</taxon>
        <taxon>Lysobacteraceae</taxon>
        <taxon>Xanthomonas</taxon>
    </lineage>
</organism>
<dbReference type="EC" id="2.7.7.65" evidence="1"/>
<dbReference type="PROSITE" id="PS50887">
    <property type="entry name" value="GGDEF"/>
    <property type="match status" value="1"/>
</dbReference>
<dbReference type="AlphaFoldDB" id="A0A0P6VBH7"/>
<dbReference type="CDD" id="cd01949">
    <property type="entry name" value="GGDEF"/>
    <property type="match status" value="1"/>
</dbReference>
<evidence type="ECO:0000313" key="4">
    <source>
        <dbReference type="EMBL" id="KPL47396.1"/>
    </source>
</evidence>
<proteinExistence type="predicted"/>
<dbReference type="Proteomes" id="UP000054035">
    <property type="component" value="Unassembled WGS sequence"/>
</dbReference>
<dbReference type="PANTHER" id="PTHR45138:SF9">
    <property type="entry name" value="DIGUANYLATE CYCLASE DGCM-RELATED"/>
    <property type="match status" value="1"/>
</dbReference>
<dbReference type="GO" id="GO:0005886">
    <property type="term" value="C:plasma membrane"/>
    <property type="evidence" value="ECO:0007669"/>
    <property type="project" value="TreeGrafter"/>
</dbReference>